<dbReference type="EMBL" id="MCFL01000007">
    <property type="protein sequence ID" value="ORZ38944.1"/>
    <property type="molecule type" value="Genomic_DNA"/>
</dbReference>
<dbReference type="GO" id="GO:0031146">
    <property type="term" value="P:SCF-dependent proteasomal ubiquitin-dependent protein catabolic process"/>
    <property type="evidence" value="ECO:0007669"/>
    <property type="project" value="TreeGrafter"/>
</dbReference>
<dbReference type="InterPro" id="IPR001810">
    <property type="entry name" value="F-box_dom"/>
</dbReference>
<evidence type="ECO:0000259" key="1">
    <source>
        <dbReference type="PROSITE" id="PS50181"/>
    </source>
</evidence>
<dbReference type="InterPro" id="IPR032675">
    <property type="entry name" value="LRR_dom_sf"/>
</dbReference>
<dbReference type="PROSITE" id="PS50181">
    <property type="entry name" value="FBOX"/>
    <property type="match status" value="1"/>
</dbReference>
<sequence length="386" mass="42370">MSPRPSPTSPTAAAIAAADRPSLPISLLDYPSDIVLSILKHLPANDLVQLRPVSKTLAKLVLESPCLWRRVNISFRQYWQHWSGVLSLLTNQSKYIRHLTLNNVRDDVIHAHLPLLQGLESLTLNDWLTLSDLAFRSLKPPIDPDMPPALSFPRLRQFTLVHLSSSYCAVGASALTNLVRGSPMLEEVHIWCNVQLSAAFTRHLPVVCPRVRVLSLSSMQWQTEHDLAAMFAGLNNLEYLAMSMFQLDNAGLARLAVCAPRLRTLSIHGTGQISDSGMRELATRCKDLRTVKLFDCPNVSLGIMDDLGFESVLVTSDIRHGPCFKYGMGMGFVRMRPMVKSHSVLSLVTQDDGQLAASSAVASAQDMAVESALNVASPTSSIQVIA</sequence>
<dbReference type="OrthoDB" id="421226at2759"/>
<dbReference type="SUPFAM" id="SSF52047">
    <property type="entry name" value="RNI-like"/>
    <property type="match status" value="1"/>
</dbReference>
<dbReference type="Proteomes" id="UP000193411">
    <property type="component" value="Unassembled WGS sequence"/>
</dbReference>
<feature type="domain" description="F-box" evidence="1">
    <location>
        <begin position="24"/>
        <end position="71"/>
    </location>
</feature>
<dbReference type="SMART" id="SM00256">
    <property type="entry name" value="FBOX"/>
    <property type="match status" value="1"/>
</dbReference>
<comment type="caution">
    <text evidence="2">The sequence shown here is derived from an EMBL/GenBank/DDBJ whole genome shotgun (WGS) entry which is preliminary data.</text>
</comment>
<dbReference type="PANTHER" id="PTHR13318:SF190">
    <property type="entry name" value="PARTNER OF PAIRED, ISOFORM B"/>
    <property type="match status" value="1"/>
</dbReference>
<name>A0A1Y2HYB3_9FUNG</name>
<dbReference type="AlphaFoldDB" id="A0A1Y2HYB3"/>
<dbReference type="GO" id="GO:0019005">
    <property type="term" value="C:SCF ubiquitin ligase complex"/>
    <property type="evidence" value="ECO:0007669"/>
    <property type="project" value="TreeGrafter"/>
</dbReference>
<keyword evidence="3" id="KW-1185">Reference proteome</keyword>
<dbReference type="InterPro" id="IPR036047">
    <property type="entry name" value="F-box-like_dom_sf"/>
</dbReference>
<protein>
    <recommendedName>
        <fullName evidence="1">F-box domain-containing protein</fullName>
    </recommendedName>
</protein>
<gene>
    <name evidence="2" type="ORF">BCR44DRAFT_1284482</name>
</gene>
<dbReference type="PANTHER" id="PTHR13318">
    <property type="entry name" value="PARTNER OF PAIRED, ISOFORM B-RELATED"/>
    <property type="match status" value="1"/>
</dbReference>
<evidence type="ECO:0000313" key="2">
    <source>
        <dbReference type="EMBL" id="ORZ38944.1"/>
    </source>
</evidence>
<accession>A0A1Y2HYB3</accession>
<proteinExistence type="predicted"/>
<dbReference type="Pfam" id="PF12937">
    <property type="entry name" value="F-box-like"/>
    <property type="match status" value="1"/>
</dbReference>
<dbReference type="SUPFAM" id="SSF81383">
    <property type="entry name" value="F-box domain"/>
    <property type="match status" value="1"/>
</dbReference>
<dbReference type="Gene3D" id="3.80.10.10">
    <property type="entry name" value="Ribonuclease Inhibitor"/>
    <property type="match status" value="2"/>
</dbReference>
<evidence type="ECO:0000313" key="3">
    <source>
        <dbReference type="Proteomes" id="UP000193411"/>
    </source>
</evidence>
<dbReference type="STRING" id="765915.A0A1Y2HYB3"/>
<reference evidence="2 3" key="1">
    <citation type="submission" date="2016-07" db="EMBL/GenBank/DDBJ databases">
        <title>Pervasive Adenine N6-methylation of Active Genes in Fungi.</title>
        <authorList>
            <consortium name="DOE Joint Genome Institute"/>
            <person name="Mondo S.J."/>
            <person name="Dannebaum R.O."/>
            <person name="Kuo R.C."/>
            <person name="Labutti K."/>
            <person name="Haridas S."/>
            <person name="Kuo A."/>
            <person name="Salamov A."/>
            <person name="Ahrendt S.R."/>
            <person name="Lipzen A."/>
            <person name="Sullivan W."/>
            <person name="Andreopoulos W.B."/>
            <person name="Clum A."/>
            <person name="Lindquist E."/>
            <person name="Daum C."/>
            <person name="Ramamoorthy G.K."/>
            <person name="Gryganskyi A."/>
            <person name="Culley D."/>
            <person name="Magnuson J.K."/>
            <person name="James T.Y."/>
            <person name="O'Malley M.A."/>
            <person name="Stajich J.E."/>
            <person name="Spatafora J.W."/>
            <person name="Visel A."/>
            <person name="Grigoriev I.V."/>
        </authorList>
    </citation>
    <scope>NUCLEOTIDE SEQUENCE [LARGE SCALE GENOMIC DNA]</scope>
    <source>
        <strain evidence="2 3">PL171</strain>
    </source>
</reference>
<organism evidence="2 3">
    <name type="scientific">Catenaria anguillulae PL171</name>
    <dbReference type="NCBI Taxonomy" id="765915"/>
    <lineage>
        <taxon>Eukaryota</taxon>
        <taxon>Fungi</taxon>
        <taxon>Fungi incertae sedis</taxon>
        <taxon>Blastocladiomycota</taxon>
        <taxon>Blastocladiomycetes</taxon>
        <taxon>Blastocladiales</taxon>
        <taxon>Catenariaceae</taxon>
        <taxon>Catenaria</taxon>
    </lineage>
</organism>